<dbReference type="InterPro" id="IPR045378">
    <property type="entry name" value="LNT_N"/>
</dbReference>
<dbReference type="HAMAP" id="MF_01148">
    <property type="entry name" value="Lnt"/>
    <property type="match status" value="1"/>
</dbReference>
<dbReference type="RefSeq" id="WP_157476941.1">
    <property type="nucleotide sequence ID" value="NZ_CP046566.1"/>
</dbReference>
<dbReference type="SUPFAM" id="SSF56317">
    <property type="entry name" value="Carbon-nitrogen hydrolase"/>
    <property type="match status" value="1"/>
</dbReference>
<dbReference type="PANTHER" id="PTHR38686:SF1">
    <property type="entry name" value="APOLIPOPROTEIN N-ACYLTRANSFERASE"/>
    <property type="match status" value="1"/>
</dbReference>
<evidence type="ECO:0000256" key="7">
    <source>
        <dbReference type="ARBA" id="ARBA00023136"/>
    </source>
</evidence>
<dbReference type="Pfam" id="PF00795">
    <property type="entry name" value="CN_hydrolase"/>
    <property type="match status" value="1"/>
</dbReference>
<dbReference type="Pfam" id="PF20154">
    <property type="entry name" value="LNT_N"/>
    <property type="match status" value="1"/>
</dbReference>
<feature type="transmembrane region" description="Helical" evidence="9">
    <location>
        <begin position="52"/>
        <end position="71"/>
    </location>
</feature>
<dbReference type="Gene3D" id="3.60.110.10">
    <property type="entry name" value="Carbon-nitrogen hydrolase"/>
    <property type="match status" value="1"/>
</dbReference>
<feature type="transmembrane region" description="Helical" evidence="9">
    <location>
        <begin position="12"/>
        <end position="40"/>
    </location>
</feature>
<comment type="catalytic activity">
    <reaction evidence="9">
        <text>N-terminal S-1,2-diacyl-sn-glyceryl-L-cysteinyl-[lipoprotein] + a glycerophospholipid = N-acyl-S-1,2-diacyl-sn-glyceryl-L-cysteinyl-[lipoprotein] + a 2-acyl-sn-glycero-3-phospholipid + H(+)</text>
        <dbReference type="Rhea" id="RHEA:48228"/>
        <dbReference type="Rhea" id="RHEA-COMP:14681"/>
        <dbReference type="Rhea" id="RHEA-COMP:14684"/>
        <dbReference type="ChEBI" id="CHEBI:15378"/>
        <dbReference type="ChEBI" id="CHEBI:136912"/>
        <dbReference type="ChEBI" id="CHEBI:140656"/>
        <dbReference type="ChEBI" id="CHEBI:140657"/>
        <dbReference type="ChEBI" id="CHEBI:140660"/>
        <dbReference type="EC" id="2.3.1.269"/>
    </reaction>
</comment>
<dbReference type="PANTHER" id="PTHR38686">
    <property type="entry name" value="APOLIPOPROTEIN N-ACYLTRANSFERASE"/>
    <property type="match status" value="1"/>
</dbReference>
<comment type="function">
    <text evidence="9">Catalyzes the phospholipid dependent N-acylation of the N-terminal cysteine of apolipoprotein, the last step in lipoprotein maturation.</text>
</comment>
<accession>A0A6I6GG29</accession>
<evidence type="ECO:0000256" key="5">
    <source>
        <dbReference type="ARBA" id="ARBA00022692"/>
    </source>
</evidence>
<dbReference type="UniPathway" id="UPA00666"/>
<dbReference type="EC" id="2.3.1.269" evidence="9"/>
<dbReference type="InterPro" id="IPR003010">
    <property type="entry name" value="C-N_Hydrolase"/>
</dbReference>
<evidence type="ECO:0000256" key="8">
    <source>
        <dbReference type="ARBA" id="ARBA00023315"/>
    </source>
</evidence>
<keyword evidence="12" id="KW-1185">Reference proteome</keyword>
<dbReference type="AlphaFoldDB" id="A0A6I6GG29"/>
<keyword evidence="3 9" id="KW-1003">Cell membrane</keyword>
<keyword evidence="6 9" id="KW-1133">Transmembrane helix</keyword>
<feature type="transmembrane region" description="Helical" evidence="9">
    <location>
        <begin position="500"/>
        <end position="518"/>
    </location>
</feature>
<feature type="transmembrane region" description="Helical" evidence="9">
    <location>
        <begin position="77"/>
        <end position="96"/>
    </location>
</feature>
<evidence type="ECO:0000256" key="1">
    <source>
        <dbReference type="ARBA" id="ARBA00004651"/>
    </source>
</evidence>
<feature type="transmembrane region" description="Helical" evidence="9">
    <location>
        <begin position="183"/>
        <end position="203"/>
    </location>
</feature>
<evidence type="ECO:0000256" key="6">
    <source>
        <dbReference type="ARBA" id="ARBA00022989"/>
    </source>
</evidence>
<evidence type="ECO:0000259" key="10">
    <source>
        <dbReference type="PROSITE" id="PS50263"/>
    </source>
</evidence>
<dbReference type="EMBL" id="CP046566">
    <property type="protein sequence ID" value="QGW27305.1"/>
    <property type="molecule type" value="Genomic_DNA"/>
</dbReference>
<protein>
    <recommendedName>
        <fullName evidence="9">Apolipoprotein N-acyltransferase</fullName>
        <shortName evidence="9">ALP N-acyltransferase</shortName>
        <ecNumber evidence="9">2.3.1.269</ecNumber>
    </recommendedName>
</protein>
<evidence type="ECO:0000256" key="9">
    <source>
        <dbReference type="HAMAP-Rule" id="MF_01148"/>
    </source>
</evidence>
<dbReference type="GO" id="GO:0042158">
    <property type="term" value="P:lipoprotein biosynthetic process"/>
    <property type="evidence" value="ECO:0007669"/>
    <property type="project" value="UniProtKB-UniRule"/>
</dbReference>
<dbReference type="NCBIfam" id="TIGR00546">
    <property type="entry name" value="lnt"/>
    <property type="match status" value="1"/>
</dbReference>
<keyword evidence="11" id="KW-0449">Lipoprotein</keyword>
<feature type="transmembrane region" description="Helical" evidence="9">
    <location>
        <begin position="108"/>
        <end position="127"/>
    </location>
</feature>
<evidence type="ECO:0000313" key="11">
    <source>
        <dbReference type="EMBL" id="QGW27305.1"/>
    </source>
</evidence>
<gene>
    <name evidence="9 11" type="primary">lnt</name>
    <name evidence="11" type="ORF">GLV81_03540</name>
</gene>
<feature type="domain" description="CN hydrolase" evidence="10">
    <location>
        <begin position="221"/>
        <end position="487"/>
    </location>
</feature>
<name>A0A6I6GG29_9BACT</name>
<dbReference type="GO" id="GO:0016410">
    <property type="term" value="F:N-acyltransferase activity"/>
    <property type="evidence" value="ECO:0007669"/>
    <property type="project" value="UniProtKB-UniRule"/>
</dbReference>
<comment type="pathway">
    <text evidence="9">Protein modification; lipoprotein biosynthesis (N-acyl transfer).</text>
</comment>
<keyword evidence="5 9" id="KW-0812">Transmembrane</keyword>
<feature type="transmembrane region" description="Helical" evidence="9">
    <location>
        <begin position="147"/>
        <end position="171"/>
    </location>
</feature>
<dbReference type="GO" id="GO:0005886">
    <property type="term" value="C:plasma membrane"/>
    <property type="evidence" value="ECO:0007669"/>
    <property type="project" value="UniProtKB-SubCell"/>
</dbReference>
<dbReference type="PROSITE" id="PS50263">
    <property type="entry name" value="CN_HYDROLASE"/>
    <property type="match status" value="1"/>
</dbReference>
<dbReference type="InterPro" id="IPR036526">
    <property type="entry name" value="C-N_Hydrolase_sf"/>
</dbReference>
<dbReference type="InterPro" id="IPR004563">
    <property type="entry name" value="Apolipo_AcylTrfase"/>
</dbReference>
<evidence type="ECO:0000256" key="3">
    <source>
        <dbReference type="ARBA" id="ARBA00022475"/>
    </source>
</evidence>
<sequence length="526" mass="60205">MKPTMVKQAWLYPLTGILLFAAWPMSILTFLIAFAFVPLLWLERRIGSDSRFFWLVWLNMFIWNISTTWWIRNASPPGAAGAIIANSLLMCFPLMAFRFTRRHAGDAIGYLSFILYWLTFEYIHHNWELSWPWLTLGNALANATPFIQWYEYTGTTGGSLWILLLNVAAVYPHFKLPHYQKKSVFYLRLLVLFGPIIVSTLLAQRYEEPTSRTEQPNVVVVQPNVEPYTEKFTKPPGQLLQQLIDLSLSKIDSNTRLLVWPETAIPAQAWEHKLQDEPLFQPLYAFARQHPQLLIVTGIDSYKFYGNINPHKFSARQMSDGSYYEAFNTAMALQGNNPPVLYHKSKLVPGVEGLPSWLGFMGKLFDDFGGISGSLGRSDSAIAFGGSNNPYTAAPIICYESIYSNYVTDYVRAGANVLTVITNDGWWGNTPGYQQHMSMSRMRAIENRLWVARSANTGISCFINPTGEVLQAQPWDRQAVIKQNISPNTEPTFYARYGDWMSRLAWPLAVALFLWVCYKRWKNRHN</sequence>
<evidence type="ECO:0000256" key="2">
    <source>
        <dbReference type="ARBA" id="ARBA00010065"/>
    </source>
</evidence>
<keyword evidence="8 9" id="KW-0012">Acyltransferase</keyword>
<dbReference type="CDD" id="cd07571">
    <property type="entry name" value="ALP_N-acyl_transferase"/>
    <property type="match status" value="1"/>
</dbReference>
<keyword evidence="4 9" id="KW-0808">Transferase</keyword>
<proteinExistence type="inferred from homology"/>
<dbReference type="Proteomes" id="UP000426027">
    <property type="component" value="Chromosome"/>
</dbReference>
<keyword evidence="7 9" id="KW-0472">Membrane</keyword>
<reference evidence="11 12" key="1">
    <citation type="submission" date="2019-11" db="EMBL/GenBank/DDBJ databases">
        <authorList>
            <person name="Im W.T."/>
        </authorList>
    </citation>
    <scope>NUCLEOTIDE SEQUENCE [LARGE SCALE GENOMIC DNA]</scope>
    <source>
        <strain evidence="11 12">SB-02</strain>
    </source>
</reference>
<organism evidence="11 12">
    <name type="scientific">Phnomibacter ginsenosidimutans</name>
    <dbReference type="NCBI Taxonomy" id="2676868"/>
    <lineage>
        <taxon>Bacteria</taxon>
        <taxon>Pseudomonadati</taxon>
        <taxon>Bacteroidota</taxon>
        <taxon>Chitinophagia</taxon>
        <taxon>Chitinophagales</taxon>
        <taxon>Chitinophagaceae</taxon>
        <taxon>Phnomibacter</taxon>
    </lineage>
</organism>
<comment type="similarity">
    <text evidence="2 9">Belongs to the CN hydrolase family. Apolipoprotein N-acyltransferase subfamily.</text>
</comment>
<evidence type="ECO:0000256" key="4">
    <source>
        <dbReference type="ARBA" id="ARBA00022679"/>
    </source>
</evidence>
<dbReference type="KEGG" id="fls:GLV81_03540"/>
<comment type="subcellular location">
    <subcellularLocation>
        <location evidence="1 9">Cell membrane</location>
        <topology evidence="1 9">Multi-pass membrane protein</topology>
    </subcellularLocation>
</comment>
<evidence type="ECO:0000313" key="12">
    <source>
        <dbReference type="Proteomes" id="UP000426027"/>
    </source>
</evidence>